<comment type="caution">
    <text evidence="7">The sequence shown here is derived from an EMBL/GenBank/DDBJ whole genome shotgun (WGS) entry which is preliminary data.</text>
</comment>
<evidence type="ECO:0000256" key="1">
    <source>
        <dbReference type="ARBA" id="ARBA00001961"/>
    </source>
</evidence>
<protein>
    <recommendedName>
        <fullName evidence="6">Fe2OG dioxygenase domain-containing protein</fullName>
    </recommendedName>
</protein>
<keyword evidence="8" id="KW-1185">Reference proteome</keyword>
<keyword evidence="5" id="KW-0408">Iron</keyword>
<dbReference type="GO" id="GO:0005506">
    <property type="term" value="F:iron ion binding"/>
    <property type="evidence" value="ECO:0007669"/>
    <property type="project" value="InterPro"/>
</dbReference>
<evidence type="ECO:0000313" key="7">
    <source>
        <dbReference type="EMBL" id="RCH81117.1"/>
    </source>
</evidence>
<dbReference type="AlphaFoldDB" id="A0A367ITX1"/>
<dbReference type="Proteomes" id="UP000253551">
    <property type="component" value="Unassembled WGS sequence"/>
</dbReference>
<dbReference type="GO" id="GO:0016705">
    <property type="term" value="F:oxidoreductase activity, acting on paired donors, with incorporation or reduction of molecular oxygen"/>
    <property type="evidence" value="ECO:0007669"/>
    <property type="project" value="InterPro"/>
</dbReference>
<evidence type="ECO:0000256" key="3">
    <source>
        <dbReference type="ARBA" id="ARBA00022964"/>
    </source>
</evidence>
<dbReference type="SMART" id="SM00702">
    <property type="entry name" value="P4Hc"/>
    <property type="match status" value="1"/>
</dbReference>
<reference evidence="7 8" key="1">
    <citation type="journal article" date="2018" name="G3 (Bethesda)">
        <title>Phylogenetic and Phylogenomic Definition of Rhizopus Species.</title>
        <authorList>
            <person name="Gryganskyi A.P."/>
            <person name="Golan J."/>
            <person name="Dolatabadi S."/>
            <person name="Mondo S."/>
            <person name="Robb S."/>
            <person name="Idnurm A."/>
            <person name="Muszewska A."/>
            <person name="Steczkiewicz K."/>
            <person name="Masonjones S."/>
            <person name="Liao H.L."/>
            <person name="Gajdeczka M.T."/>
            <person name="Anike F."/>
            <person name="Vuek A."/>
            <person name="Anishchenko I.M."/>
            <person name="Voigt K."/>
            <person name="de Hoog G.S."/>
            <person name="Smith M.E."/>
            <person name="Heitman J."/>
            <person name="Vilgalys R."/>
            <person name="Stajich J.E."/>
        </authorList>
    </citation>
    <scope>NUCLEOTIDE SEQUENCE [LARGE SCALE GENOMIC DNA]</scope>
    <source>
        <strain evidence="7 8">LSU 92-RS-03</strain>
    </source>
</reference>
<keyword evidence="2" id="KW-0479">Metal-binding</keyword>
<evidence type="ECO:0000313" key="8">
    <source>
        <dbReference type="Proteomes" id="UP000253551"/>
    </source>
</evidence>
<dbReference type="EMBL" id="PJQM01005661">
    <property type="protein sequence ID" value="RCH81117.1"/>
    <property type="molecule type" value="Genomic_DNA"/>
</dbReference>
<sequence length="236" mass="27381">MEVPFALFGETTQEEQNILDKRQQQYKRDLEYRLASLSTDPHERSMSENRLVFNYRRQSHFGEPGIQHNLLSLEECQHVLQSVPHNAWTTARHSAFATTDIPIRTNPQLEYLEPLIKRRLFPVLSKHYGFKPNDLGFRDVFLVKYDAQKQKGLRLHTDGCLFSLTLLISHPNDFEGGGTYYQSIDRILYLEQGDCAYHDAHVMHSGVDITKGTRYILVGFIDTLDTIQKDNKALRI</sequence>
<dbReference type="InterPro" id="IPR005123">
    <property type="entry name" value="Oxoglu/Fe-dep_dioxygenase_dom"/>
</dbReference>
<dbReference type="GO" id="GO:0051213">
    <property type="term" value="F:dioxygenase activity"/>
    <property type="evidence" value="ECO:0007669"/>
    <property type="project" value="UniProtKB-KW"/>
</dbReference>
<keyword evidence="3" id="KW-0223">Dioxygenase</keyword>
<name>A0A367ITX1_RHIST</name>
<evidence type="ECO:0000256" key="4">
    <source>
        <dbReference type="ARBA" id="ARBA00023002"/>
    </source>
</evidence>
<evidence type="ECO:0000256" key="2">
    <source>
        <dbReference type="ARBA" id="ARBA00022723"/>
    </source>
</evidence>
<dbReference type="GO" id="GO:0031418">
    <property type="term" value="F:L-ascorbic acid binding"/>
    <property type="evidence" value="ECO:0007669"/>
    <property type="project" value="InterPro"/>
</dbReference>
<keyword evidence="4" id="KW-0560">Oxidoreductase</keyword>
<proteinExistence type="predicted"/>
<organism evidence="7 8">
    <name type="scientific">Rhizopus stolonifer</name>
    <name type="common">Rhizopus nigricans</name>
    <dbReference type="NCBI Taxonomy" id="4846"/>
    <lineage>
        <taxon>Eukaryota</taxon>
        <taxon>Fungi</taxon>
        <taxon>Fungi incertae sedis</taxon>
        <taxon>Mucoromycota</taxon>
        <taxon>Mucoromycotina</taxon>
        <taxon>Mucoromycetes</taxon>
        <taxon>Mucorales</taxon>
        <taxon>Mucorineae</taxon>
        <taxon>Rhizopodaceae</taxon>
        <taxon>Rhizopus</taxon>
    </lineage>
</organism>
<dbReference type="STRING" id="4846.A0A367ITX1"/>
<evidence type="ECO:0000259" key="6">
    <source>
        <dbReference type="PROSITE" id="PS51471"/>
    </source>
</evidence>
<dbReference type="OrthoDB" id="69177at2759"/>
<evidence type="ECO:0000256" key="5">
    <source>
        <dbReference type="ARBA" id="ARBA00023004"/>
    </source>
</evidence>
<dbReference type="Gene3D" id="2.60.120.620">
    <property type="entry name" value="q2cbj1_9rhob like domain"/>
    <property type="match status" value="1"/>
</dbReference>
<accession>A0A367ITX1</accession>
<comment type="cofactor">
    <cofactor evidence="1">
        <name>L-ascorbate</name>
        <dbReference type="ChEBI" id="CHEBI:38290"/>
    </cofactor>
</comment>
<feature type="domain" description="Fe2OG dioxygenase" evidence="6">
    <location>
        <begin position="136"/>
        <end position="223"/>
    </location>
</feature>
<dbReference type="PROSITE" id="PS51471">
    <property type="entry name" value="FE2OG_OXY"/>
    <property type="match status" value="1"/>
</dbReference>
<dbReference type="InterPro" id="IPR006620">
    <property type="entry name" value="Pro_4_hyd_alph"/>
</dbReference>
<gene>
    <name evidence="7" type="ORF">CU098_006192</name>
</gene>